<organism evidence="1 2">
    <name type="scientific">Cereibacter johrii</name>
    <dbReference type="NCBI Taxonomy" id="445629"/>
    <lineage>
        <taxon>Bacteria</taxon>
        <taxon>Pseudomonadati</taxon>
        <taxon>Pseudomonadota</taxon>
        <taxon>Alphaproteobacteria</taxon>
        <taxon>Rhodobacterales</taxon>
        <taxon>Paracoccaceae</taxon>
        <taxon>Cereibacter</taxon>
    </lineage>
</organism>
<dbReference type="EMBL" id="PZZW01000011">
    <property type="protein sequence ID" value="PTM75598.1"/>
    <property type="molecule type" value="Genomic_DNA"/>
</dbReference>
<dbReference type="Proteomes" id="UP000240800">
    <property type="component" value="Unassembled WGS sequence"/>
</dbReference>
<dbReference type="RefSeq" id="WP_069331784.1">
    <property type="nucleotide sequence ID" value="NZ_MABH01000122.1"/>
</dbReference>
<accession>A0ABX5J2G7</accession>
<keyword evidence="2" id="KW-1185">Reference proteome</keyword>
<reference evidence="1 2" key="1">
    <citation type="submission" date="2018-04" db="EMBL/GenBank/DDBJ databases">
        <title>Genomic Encyclopedia of Type Strains, Phase III (KMG-III): the genomes of soil and plant-associated and newly described type strains.</title>
        <authorList>
            <person name="Whitman W."/>
        </authorList>
    </citation>
    <scope>NUCLEOTIDE SEQUENCE [LARGE SCALE GENOMIC DNA]</scope>
    <source>
        <strain evidence="1 2">JA192</strain>
    </source>
</reference>
<evidence type="ECO:0000313" key="1">
    <source>
        <dbReference type="EMBL" id="PTM75598.1"/>
    </source>
</evidence>
<sequence>MAKPIMDMRSLVEKSGDADLLRGMIGFGAERLEAPAARGEAERKLGKVRLEIDTIVTAITSGMFLRA</sequence>
<gene>
    <name evidence="1" type="ORF">C8J29_11178</name>
</gene>
<evidence type="ECO:0000313" key="2">
    <source>
        <dbReference type="Proteomes" id="UP000240800"/>
    </source>
</evidence>
<comment type="caution">
    <text evidence="1">The sequence shown here is derived from an EMBL/GenBank/DDBJ whole genome shotgun (WGS) entry which is preliminary data.</text>
</comment>
<name>A0ABX5J2G7_9RHOB</name>
<proteinExistence type="predicted"/>
<protein>
    <submittedName>
        <fullName evidence="1">Uncharacterized protein</fullName>
    </submittedName>
</protein>